<dbReference type="SMART" id="SM00909">
    <property type="entry name" value="Germane"/>
    <property type="match status" value="1"/>
</dbReference>
<dbReference type="Pfam" id="PF10646">
    <property type="entry name" value="Germane"/>
    <property type="match status" value="1"/>
</dbReference>
<dbReference type="Gene3D" id="2.120.10.30">
    <property type="entry name" value="TolB, C-terminal domain"/>
    <property type="match status" value="1"/>
</dbReference>
<keyword evidence="4" id="KW-1185">Reference proteome</keyword>
<dbReference type="EMBL" id="VDUX01000008">
    <property type="protein sequence ID" value="TXL57346.1"/>
    <property type="molecule type" value="Genomic_DNA"/>
</dbReference>
<dbReference type="RefSeq" id="WP_147687614.1">
    <property type="nucleotide sequence ID" value="NZ_VDUX01000008.1"/>
</dbReference>
<sequence length="570" mass="60443">MRWVAVALTAVLVSGCAGIPSSGPVQRVADDRGKPQSTVRYAPVGPARGASPQQIVRGYLDAMLAYPVSTGTAAAYLTPEAADTWKSANGVTVYAEPRVSLARSTLSDGDEQTSVVELRSTTVERLDRQGRTVRAGQDEPRSYILAKVRGQWRITNPQAGVMVTRSYYTDYFRAFPIYFFDAPGQRLVPEVVHLAVGDQLPTGLVTSLALGTSSGTLRTYVPRASALQSSVSVNDQGIADVQFSNSLARLAEDQRNHLAAQIVWTLRAVPGLAGVRIFGDDAILRAGDDRVQSIGAWGEFGPLAVDRHTYAVVGNRLVEVDGGTLKRVSGPWGTDALEAVDVAVSGAAIAAVLPGRSRVRITDRDGKSPRSHDGEGLIAPRWDEDGQLWLVDRPDGVTRVRLVPSGDKARAVPAGRLSGLTVRSFDVSPDGGRVALEADRRGSTALYVCDVLRDGKNRVTGLGAPQLVDTGVPAPHSVSWASTTRLVFLGSTEAGVQVHEAAIDGTDVEGGATGGGPLLPDVRATHLVADAGADGSAWVTDSRKRLWYLAPGRSWRLLDDRAFSGLTSGD</sequence>
<dbReference type="PROSITE" id="PS51257">
    <property type="entry name" value="PROKAR_LIPOPROTEIN"/>
    <property type="match status" value="1"/>
</dbReference>
<evidence type="ECO:0000259" key="2">
    <source>
        <dbReference type="SMART" id="SM00909"/>
    </source>
</evidence>
<comment type="caution">
    <text evidence="3">The sequence shown here is derived from an EMBL/GenBank/DDBJ whole genome shotgun (WGS) entry which is preliminary data.</text>
</comment>
<proteinExistence type="predicted"/>
<evidence type="ECO:0000313" key="4">
    <source>
        <dbReference type="Proteomes" id="UP000321571"/>
    </source>
</evidence>
<name>A0A5C8NGS7_9ACTN</name>
<evidence type="ECO:0000256" key="1">
    <source>
        <dbReference type="SAM" id="MobiDB-lite"/>
    </source>
</evidence>
<dbReference type="InterPro" id="IPR019606">
    <property type="entry name" value="GerMN"/>
</dbReference>
<dbReference type="Pfam" id="PF10647">
    <property type="entry name" value="Gmad1"/>
    <property type="match status" value="1"/>
</dbReference>
<dbReference type="InterPro" id="IPR018910">
    <property type="entry name" value="LpqB_C"/>
</dbReference>
<dbReference type="OrthoDB" id="3226781at2"/>
<feature type="domain" description="GerMN" evidence="2">
    <location>
        <begin position="201"/>
        <end position="288"/>
    </location>
</feature>
<dbReference type="InterPro" id="IPR059026">
    <property type="entry name" value="LpqB_N"/>
</dbReference>
<dbReference type="InterPro" id="IPR011042">
    <property type="entry name" value="6-blade_b-propeller_TolB-like"/>
</dbReference>
<organism evidence="3 4">
    <name type="scientific">Aeromicrobium terrae</name>
    <dbReference type="NCBI Taxonomy" id="2498846"/>
    <lineage>
        <taxon>Bacteria</taxon>
        <taxon>Bacillati</taxon>
        <taxon>Actinomycetota</taxon>
        <taxon>Actinomycetes</taxon>
        <taxon>Propionibacteriales</taxon>
        <taxon>Nocardioidaceae</taxon>
        <taxon>Aeromicrobium</taxon>
    </lineage>
</organism>
<protein>
    <recommendedName>
        <fullName evidence="2">GerMN domain-containing protein</fullName>
    </recommendedName>
</protein>
<dbReference type="AlphaFoldDB" id="A0A5C8NGS7"/>
<feature type="region of interest" description="Disordered" evidence="1">
    <location>
        <begin position="23"/>
        <end position="46"/>
    </location>
</feature>
<gene>
    <name evidence="3" type="ORF">FHP06_15020</name>
</gene>
<dbReference type="SUPFAM" id="SSF69304">
    <property type="entry name" value="Tricorn protease N-terminal domain"/>
    <property type="match status" value="1"/>
</dbReference>
<evidence type="ECO:0000313" key="3">
    <source>
        <dbReference type="EMBL" id="TXL57346.1"/>
    </source>
</evidence>
<dbReference type="Proteomes" id="UP000321571">
    <property type="component" value="Unassembled WGS sequence"/>
</dbReference>
<reference evidence="3 4" key="1">
    <citation type="submission" date="2019-06" db="EMBL/GenBank/DDBJ databases">
        <title>Aeromicrobium sp. nov., isolated from a maize field.</title>
        <authorList>
            <person name="Lin S.-Y."/>
            <person name="Tsai C.-F."/>
            <person name="Young C.-C."/>
        </authorList>
    </citation>
    <scope>NUCLEOTIDE SEQUENCE [LARGE SCALE GENOMIC DNA]</scope>
    <source>
        <strain evidence="3 4">CC-CFT486</strain>
    </source>
</reference>
<accession>A0A5C8NGS7</accession>
<dbReference type="Pfam" id="PF25976">
    <property type="entry name" value="LpqB_N"/>
    <property type="match status" value="1"/>
</dbReference>